<proteinExistence type="predicted"/>
<organism evidence="1 2">
    <name type="scientific">Pedobacter ginsengisoli</name>
    <dbReference type="NCBI Taxonomy" id="363852"/>
    <lineage>
        <taxon>Bacteria</taxon>
        <taxon>Pseudomonadati</taxon>
        <taxon>Bacteroidota</taxon>
        <taxon>Sphingobacteriia</taxon>
        <taxon>Sphingobacteriales</taxon>
        <taxon>Sphingobacteriaceae</taxon>
        <taxon>Pedobacter</taxon>
    </lineage>
</organism>
<evidence type="ECO:0000313" key="1">
    <source>
        <dbReference type="EMBL" id="ATP57467.1"/>
    </source>
</evidence>
<protein>
    <recommendedName>
        <fullName evidence="3">Outer membrane protein beta-barrel domain-containing protein</fullName>
    </recommendedName>
</protein>
<name>A0A2D1U790_9SPHI</name>
<evidence type="ECO:0008006" key="3">
    <source>
        <dbReference type="Google" id="ProtNLM"/>
    </source>
</evidence>
<accession>A0A2D1U790</accession>
<evidence type="ECO:0000313" key="2">
    <source>
        <dbReference type="Proteomes" id="UP000223749"/>
    </source>
</evidence>
<keyword evidence="2" id="KW-1185">Reference proteome</keyword>
<dbReference type="SUPFAM" id="SSF56925">
    <property type="entry name" value="OMPA-like"/>
    <property type="match status" value="1"/>
</dbReference>
<dbReference type="InterPro" id="IPR011250">
    <property type="entry name" value="OMP/PagP_B-barrel"/>
</dbReference>
<dbReference type="AlphaFoldDB" id="A0A2D1U790"/>
<dbReference type="Proteomes" id="UP000223749">
    <property type="component" value="Chromosome"/>
</dbReference>
<sequence length="163" mass="18263">MQGYNLPLKQLMDNFKNPGIALGIAYGYDVGHSTSQSLNIGWLNHAEHGNAIYLSTQFHYRPSIGKIKPGIGLGVGRIIYFNNSNPLYDMVGARWEKSRSQSEGRWIAPLTADVGYQLDLGKYYQVTPFIGYEIIPTIKYNNAFPVLPSSLLTVGSRFNLFKK</sequence>
<gene>
    <name evidence="1" type="ORF">CPT03_13785</name>
</gene>
<dbReference type="KEGG" id="pgs:CPT03_13785"/>
<reference evidence="1 2" key="1">
    <citation type="submission" date="2017-10" db="EMBL/GenBank/DDBJ databases">
        <title>Whole genome of Pedobacter ginsengisoli T01R-27 isolated from tomato rhizosphere.</title>
        <authorList>
            <person name="Weon H.-Y."/>
            <person name="Lee S.A."/>
            <person name="Sang M.K."/>
            <person name="Song J."/>
        </authorList>
    </citation>
    <scope>NUCLEOTIDE SEQUENCE [LARGE SCALE GENOMIC DNA]</scope>
    <source>
        <strain evidence="1 2">T01R-27</strain>
    </source>
</reference>
<dbReference type="EMBL" id="CP024091">
    <property type="protein sequence ID" value="ATP57467.1"/>
    <property type="molecule type" value="Genomic_DNA"/>
</dbReference>